<proteinExistence type="predicted"/>
<feature type="compositionally biased region" description="Basic and acidic residues" evidence="1">
    <location>
        <begin position="115"/>
        <end position="125"/>
    </location>
</feature>
<keyword evidence="3" id="KW-0808">Transferase</keyword>
<feature type="region of interest" description="Disordered" evidence="1">
    <location>
        <begin position="115"/>
        <end position="153"/>
    </location>
</feature>
<evidence type="ECO:0000259" key="2">
    <source>
        <dbReference type="Pfam" id="PF13679"/>
    </source>
</evidence>
<dbReference type="PANTHER" id="PTHR13369">
    <property type="match status" value="1"/>
</dbReference>
<dbReference type="PANTHER" id="PTHR13369:SF3">
    <property type="entry name" value="METHYLTRANSFERASE DOMAIN-CONTAINING PROTEIN"/>
    <property type="match status" value="1"/>
</dbReference>
<dbReference type="Gene3D" id="3.40.50.150">
    <property type="entry name" value="Vaccinia Virus protein VP39"/>
    <property type="match status" value="1"/>
</dbReference>
<comment type="caution">
    <text evidence="3">The sequence shown here is derived from an EMBL/GenBank/DDBJ whole genome shotgun (WGS) entry which is preliminary data.</text>
</comment>
<dbReference type="InterPro" id="IPR025714">
    <property type="entry name" value="Methyltranfer_dom"/>
</dbReference>
<dbReference type="SUPFAM" id="SSF53335">
    <property type="entry name" value="S-adenosyl-L-methionine-dependent methyltransferases"/>
    <property type="match status" value="1"/>
</dbReference>
<organism evidence="3 4">
    <name type="scientific">Sphaerotilus hippei</name>
    <dbReference type="NCBI Taxonomy" id="744406"/>
    <lineage>
        <taxon>Bacteria</taxon>
        <taxon>Pseudomonadati</taxon>
        <taxon>Pseudomonadota</taxon>
        <taxon>Betaproteobacteria</taxon>
        <taxon>Burkholderiales</taxon>
        <taxon>Sphaerotilaceae</taxon>
        <taxon>Sphaerotilus</taxon>
    </lineage>
</organism>
<sequence>MFTHLIDTPSTDATAEPSARERFIRLLLTALHTGSPLKLNLSRYRGDEAGLERVLGRPVMLRGTPCLQLVYRHATKDITKNHPVGEVDALMRQLLGPAFQNAHLTTATQEVQLSVKEKGGRDRSQLRVGRLPGTAAAEPAADDGGEVPAGTGADALAHNRSKQRLLDLGQPCWVDLGLTTPGGQMVPAMARKWKQINRFAEIFSAALAASPLAASRQVRVIDFGCGKGYLTFAMHELLRSQGREAQVMGVELRQELVELCNRSAQAHGLDGLRFDAGDVRSYTPDPVDAMIALHACDTATDFAIHLGLRAGASIIMCSPCCHKQLRPQMNAPALLRPLLQHGIHLGQEAEMVTDGLRALLLDAQGYDTQVFEFISLEHTNKNKMILATRRQRPDPAGHRETVLAQVQALKDFYGIREHCLETLLKA</sequence>
<dbReference type="GO" id="GO:0008168">
    <property type="term" value="F:methyltransferase activity"/>
    <property type="evidence" value="ECO:0007669"/>
    <property type="project" value="UniProtKB-KW"/>
</dbReference>
<gene>
    <name evidence="3" type="ORF">C7444_11215</name>
</gene>
<dbReference type="EMBL" id="QJJS01000012">
    <property type="protein sequence ID" value="PXW94700.1"/>
    <property type="molecule type" value="Genomic_DNA"/>
</dbReference>
<accession>A0A318GXW4</accession>
<dbReference type="AlphaFoldDB" id="A0A318GXW4"/>
<name>A0A318GXW4_9BURK</name>
<dbReference type="GO" id="GO:0005737">
    <property type="term" value="C:cytoplasm"/>
    <property type="evidence" value="ECO:0007669"/>
    <property type="project" value="TreeGrafter"/>
</dbReference>
<dbReference type="InterPro" id="IPR029063">
    <property type="entry name" value="SAM-dependent_MTases_sf"/>
</dbReference>
<reference evidence="3 4" key="1">
    <citation type="submission" date="2018-05" db="EMBL/GenBank/DDBJ databases">
        <title>Genomic Encyclopedia of Type Strains, Phase IV (KMG-IV): sequencing the most valuable type-strain genomes for metagenomic binning, comparative biology and taxonomic classification.</title>
        <authorList>
            <person name="Goeker M."/>
        </authorList>
    </citation>
    <scope>NUCLEOTIDE SEQUENCE [LARGE SCALE GENOMIC DNA]</scope>
    <source>
        <strain evidence="3 4">DSM 566</strain>
    </source>
</reference>
<dbReference type="Pfam" id="PF13679">
    <property type="entry name" value="Methyltransf_32"/>
    <property type="match status" value="1"/>
</dbReference>
<feature type="domain" description="Methyltransferase" evidence="2">
    <location>
        <begin position="191"/>
        <end position="327"/>
    </location>
</feature>
<keyword evidence="4" id="KW-1185">Reference proteome</keyword>
<dbReference type="Proteomes" id="UP000247811">
    <property type="component" value="Unassembled WGS sequence"/>
</dbReference>
<evidence type="ECO:0000313" key="4">
    <source>
        <dbReference type="Proteomes" id="UP000247811"/>
    </source>
</evidence>
<dbReference type="RefSeq" id="WP_211317551.1">
    <property type="nucleotide sequence ID" value="NZ_QJJS01000012.1"/>
</dbReference>
<protein>
    <submittedName>
        <fullName evidence="3">Methyltransferase family protein</fullName>
    </submittedName>
</protein>
<dbReference type="CDD" id="cd02440">
    <property type="entry name" value="AdoMet_MTases"/>
    <property type="match status" value="1"/>
</dbReference>
<evidence type="ECO:0000256" key="1">
    <source>
        <dbReference type="SAM" id="MobiDB-lite"/>
    </source>
</evidence>
<keyword evidence="3" id="KW-0489">Methyltransferase</keyword>
<evidence type="ECO:0000313" key="3">
    <source>
        <dbReference type="EMBL" id="PXW94700.1"/>
    </source>
</evidence>
<dbReference type="GO" id="GO:0032259">
    <property type="term" value="P:methylation"/>
    <property type="evidence" value="ECO:0007669"/>
    <property type="project" value="UniProtKB-KW"/>
</dbReference>